<gene>
    <name evidence="1" type="ORF">EG242_13840</name>
</gene>
<protein>
    <submittedName>
        <fullName evidence="1">Uncharacterized protein</fullName>
    </submittedName>
</protein>
<dbReference type="AlphaFoldDB" id="A0A3P1AMU5"/>
<evidence type="ECO:0000313" key="1">
    <source>
        <dbReference type="EMBL" id="RRA90338.1"/>
    </source>
</evidence>
<sequence>MNHIPKILLSLSRIYLILFLNDHSSNNSEPSQEKVYQDEPNYSKIYKNSVQNRNEYVTGNDGKVYENKPCFNCSGEGFTIFINPASGQKETNICNACDGVGQIGYVF</sequence>
<evidence type="ECO:0000313" key="2">
    <source>
        <dbReference type="Proteomes" id="UP000268372"/>
    </source>
</evidence>
<accession>A0A3P1AMU5</accession>
<organism evidence="1 2">
    <name type="scientific">Paenimyroides viscosum</name>
    <dbReference type="NCBI Taxonomy" id="2488729"/>
    <lineage>
        <taxon>Bacteria</taxon>
        <taxon>Pseudomonadati</taxon>
        <taxon>Bacteroidota</taxon>
        <taxon>Flavobacteriia</taxon>
        <taxon>Flavobacteriales</taxon>
        <taxon>Flavobacteriaceae</taxon>
        <taxon>Paenimyroides</taxon>
    </lineage>
</organism>
<dbReference type="EMBL" id="RQTJ01000046">
    <property type="protein sequence ID" value="RRA90338.1"/>
    <property type="molecule type" value="Genomic_DNA"/>
</dbReference>
<comment type="caution">
    <text evidence="1">The sequence shown here is derived from an EMBL/GenBank/DDBJ whole genome shotgun (WGS) entry which is preliminary data.</text>
</comment>
<keyword evidence="2" id="KW-1185">Reference proteome</keyword>
<proteinExistence type="predicted"/>
<dbReference type="Proteomes" id="UP000268372">
    <property type="component" value="Unassembled WGS sequence"/>
</dbReference>
<name>A0A3P1AMU5_9FLAO</name>
<reference evidence="1 2" key="1">
    <citation type="submission" date="2018-11" db="EMBL/GenBank/DDBJ databases">
        <title>Flavobacterium sp. nov., YIM 102796 draft genome.</title>
        <authorList>
            <person name="Li G."/>
            <person name="Jiang Y."/>
        </authorList>
    </citation>
    <scope>NUCLEOTIDE SEQUENCE [LARGE SCALE GENOMIC DNA]</scope>
    <source>
        <strain evidence="1 2">YIM 102796</strain>
    </source>
</reference>
<dbReference type="RefSeq" id="WP_124900454.1">
    <property type="nucleotide sequence ID" value="NZ_RQTJ01000046.1"/>
</dbReference>